<evidence type="ECO:0000256" key="8">
    <source>
        <dbReference type="SAM" id="MobiDB-lite"/>
    </source>
</evidence>
<evidence type="ECO:0000313" key="10">
    <source>
        <dbReference type="EMBL" id="AWN36753.1"/>
    </source>
</evidence>
<evidence type="ECO:0000256" key="4">
    <source>
        <dbReference type="ARBA" id="ARBA00022679"/>
    </source>
</evidence>
<dbReference type="Proteomes" id="UP000246058">
    <property type="component" value="Chromosome"/>
</dbReference>
<comment type="catalytic activity">
    <reaction evidence="1">
        <text>ATP + protein L-histidine = ADP + protein N-phospho-L-histidine.</text>
        <dbReference type="EC" id="2.7.13.3"/>
    </reaction>
</comment>
<protein>
    <recommendedName>
        <fullName evidence="2">histidine kinase</fullName>
        <ecNumber evidence="2">2.7.13.3</ecNumber>
    </recommendedName>
</protein>
<organism evidence="10 11">
    <name type="scientific">Methylobacterium radiodurans</name>
    <dbReference type="NCBI Taxonomy" id="2202828"/>
    <lineage>
        <taxon>Bacteria</taxon>
        <taxon>Pseudomonadati</taxon>
        <taxon>Pseudomonadota</taxon>
        <taxon>Alphaproteobacteria</taxon>
        <taxon>Hyphomicrobiales</taxon>
        <taxon>Methylobacteriaceae</taxon>
        <taxon>Methylobacterium</taxon>
    </lineage>
</organism>
<keyword evidence="4" id="KW-0808">Transferase</keyword>
<dbReference type="EMBL" id="CP029551">
    <property type="protein sequence ID" value="AWN36753.1"/>
    <property type="molecule type" value="Genomic_DNA"/>
</dbReference>
<evidence type="ECO:0000256" key="7">
    <source>
        <dbReference type="ARBA" id="ARBA00022840"/>
    </source>
</evidence>
<keyword evidence="11" id="KW-1185">Reference proteome</keyword>
<dbReference type="InterPro" id="IPR011102">
    <property type="entry name" value="Sig_transdc_His_kinase_HWE"/>
</dbReference>
<evidence type="ECO:0000256" key="1">
    <source>
        <dbReference type="ARBA" id="ARBA00000085"/>
    </source>
</evidence>
<dbReference type="KEGG" id="meti:DK427_14270"/>
<dbReference type="PANTHER" id="PTHR41523:SF7">
    <property type="entry name" value="HISTIDINE KINASE"/>
    <property type="match status" value="1"/>
</dbReference>
<evidence type="ECO:0000256" key="5">
    <source>
        <dbReference type="ARBA" id="ARBA00022741"/>
    </source>
</evidence>
<reference evidence="10 11" key="1">
    <citation type="submission" date="2018-05" db="EMBL/GenBank/DDBJ databases">
        <title>Complete Genome Sequence of Methylobacterium sp. 17Sr1-43.</title>
        <authorList>
            <person name="Srinivasan S."/>
        </authorList>
    </citation>
    <scope>NUCLEOTIDE SEQUENCE [LARGE SCALE GENOMIC DNA]</scope>
    <source>
        <strain evidence="10 11">17Sr1-43</strain>
    </source>
</reference>
<feature type="domain" description="Signal transduction histidine kinase HWE region" evidence="9">
    <location>
        <begin position="154"/>
        <end position="240"/>
    </location>
</feature>
<evidence type="ECO:0000256" key="2">
    <source>
        <dbReference type="ARBA" id="ARBA00012438"/>
    </source>
</evidence>
<dbReference type="PANTHER" id="PTHR41523">
    <property type="entry name" value="TWO-COMPONENT SYSTEM SENSOR PROTEIN"/>
    <property type="match status" value="1"/>
</dbReference>
<dbReference type="Pfam" id="PF07536">
    <property type="entry name" value="HWE_HK"/>
    <property type="match status" value="1"/>
</dbReference>
<keyword evidence="3" id="KW-0597">Phosphoprotein</keyword>
<evidence type="ECO:0000256" key="6">
    <source>
        <dbReference type="ARBA" id="ARBA00022777"/>
    </source>
</evidence>
<accession>A0A2U8VSM6</accession>
<feature type="region of interest" description="Disordered" evidence="8">
    <location>
        <begin position="19"/>
        <end position="67"/>
    </location>
</feature>
<proteinExistence type="predicted"/>
<dbReference type="OrthoDB" id="9813940at2"/>
<sequence length="359" mass="39000">MLVRPARHARLILPLESRDCGRGGESEAAQAVGRRPDRTIPIPRLPRRGAGADTRHRRDDPDRRGGGAMTAMIILSEEHGEARRVASLETENRHLRALLLASRKVDAELRYGARRDRVEADRLRAEAELRDSRYRRDIAELRSNADRQALLMQELAHRVKNTLAMVQAIGTQTLRTAPSLDAARAALDARLIALAQAHDVLLQGASAQDPRSTVPLRRIVATAVALHGSEPDRFAVSGPEIALAARSGLTLALLLHELGTNAAKYGALSTPAGHVTIDWAVEERAVEEETAGTEPGAARFRFRWEEAGGPPVSPPRRAGFGTRLIERSLVRGFGGRVDLAYPASGLVLSFEAPFAMLAA</sequence>
<evidence type="ECO:0000313" key="11">
    <source>
        <dbReference type="Proteomes" id="UP000246058"/>
    </source>
</evidence>
<dbReference type="GO" id="GO:0004673">
    <property type="term" value="F:protein histidine kinase activity"/>
    <property type="evidence" value="ECO:0007669"/>
    <property type="project" value="UniProtKB-EC"/>
</dbReference>
<dbReference type="GO" id="GO:0005524">
    <property type="term" value="F:ATP binding"/>
    <property type="evidence" value="ECO:0007669"/>
    <property type="project" value="UniProtKB-KW"/>
</dbReference>
<dbReference type="AlphaFoldDB" id="A0A2U8VSM6"/>
<evidence type="ECO:0000256" key="3">
    <source>
        <dbReference type="ARBA" id="ARBA00022553"/>
    </source>
</evidence>
<name>A0A2U8VSM6_9HYPH</name>
<dbReference type="InterPro" id="IPR036890">
    <property type="entry name" value="HATPase_C_sf"/>
</dbReference>
<keyword evidence="6" id="KW-0418">Kinase</keyword>
<dbReference type="Gene3D" id="3.30.565.10">
    <property type="entry name" value="Histidine kinase-like ATPase, C-terminal domain"/>
    <property type="match status" value="1"/>
</dbReference>
<dbReference type="EC" id="2.7.13.3" evidence="2"/>
<keyword evidence="5" id="KW-0547">Nucleotide-binding</keyword>
<keyword evidence="7" id="KW-0067">ATP-binding</keyword>
<feature type="compositionally biased region" description="Basic and acidic residues" evidence="8">
    <location>
        <begin position="53"/>
        <end position="65"/>
    </location>
</feature>
<dbReference type="SMART" id="SM00911">
    <property type="entry name" value="HWE_HK"/>
    <property type="match status" value="1"/>
</dbReference>
<evidence type="ECO:0000259" key="9">
    <source>
        <dbReference type="SMART" id="SM00911"/>
    </source>
</evidence>
<gene>
    <name evidence="10" type="ORF">DK427_14270</name>
</gene>